<feature type="domain" description="S5 DRBM" evidence="10">
    <location>
        <begin position="174"/>
        <end position="238"/>
    </location>
</feature>
<evidence type="ECO:0000256" key="9">
    <source>
        <dbReference type="RuleBase" id="RU003823"/>
    </source>
</evidence>
<dbReference type="Pfam" id="PF03719">
    <property type="entry name" value="Ribosomal_S5_C"/>
    <property type="match status" value="1"/>
</dbReference>
<evidence type="ECO:0000256" key="3">
    <source>
        <dbReference type="ARBA" id="ARBA00022980"/>
    </source>
</evidence>
<evidence type="ECO:0000256" key="2">
    <source>
        <dbReference type="ARBA" id="ARBA00008945"/>
    </source>
</evidence>
<reference evidence="12 13" key="3">
    <citation type="journal article" date="2013" name="Genome Biol.">
        <title>Assembly of a phased diploid Candida albicans genome facilitates allele-specific measurements and provides a simple model for repeat and indel structure.</title>
        <authorList>
            <person name="Muzzey D."/>
            <person name="Schwartz K."/>
            <person name="Weissman J.S."/>
            <person name="Sherlock G."/>
        </authorList>
    </citation>
    <scope>NUCLEOTIDE SEQUENCE [LARGE SCALE GENOMIC DNA]</scope>
    <source>
        <strain evidence="13">SC5314 / ATCC MYA-2876</strain>
    </source>
</reference>
<dbReference type="eggNOG" id="KOG2646">
    <property type="taxonomic scope" value="Eukaryota"/>
</dbReference>
<evidence type="ECO:0000259" key="10">
    <source>
        <dbReference type="PROSITE" id="PS50881"/>
    </source>
</evidence>
<keyword evidence="4" id="KW-0496">Mitochondrion</keyword>
<evidence type="ECO:0000256" key="4">
    <source>
        <dbReference type="ARBA" id="ARBA00023128"/>
    </source>
</evidence>
<evidence type="ECO:0000256" key="5">
    <source>
        <dbReference type="ARBA" id="ARBA00023274"/>
    </source>
</evidence>
<sequence>MLKRTLQPISVLKRCLTTSRTAFASETGSKSSNQSTNNKINKHTEFLSKYYNPEVLQSIQAAESLVTPEQYLNLQLKGSDAKSKVGPTDEEFDYSFNDPEWEEPIIYPNQGLGRAPYPEIPQVSSPDRSALKIRFSDAPVATQKDEPTGIKTPQQIAQELSDLTGLDERYIRRLYVRPLIMKRVSLKTAKGNIANFFVLSVAGDKNGMVGLGIGKSRDGIRTAATKAHWNAVKNLTPVYRYEDRTILGSFEYKYHATKLKFSPAPVGFGLRCNKNIFEICQAAGIKDLKGKIYKSRNPLTVANGFFKALTQQRSLEELAANRGKKIVELRKVYYSQ</sequence>
<proteinExistence type="inferred from homology"/>
<dbReference type="GeneID" id="3647184"/>
<accession>A0A1D8PEV9</accession>
<dbReference type="Gene3D" id="3.30.230.10">
    <property type="match status" value="1"/>
</dbReference>
<reference evidence="12 13" key="1">
    <citation type="journal article" date="2004" name="Proc. Natl. Acad. Sci. U.S.A.">
        <title>The diploid genome sequence of Candida albicans.</title>
        <authorList>
            <person name="Jones T."/>
            <person name="Federspiel N.A."/>
            <person name="Chibana H."/>
            <person name="Dungan J."/>
            <person name="Kalman S."/>
            <person name="Magee B.B."/>
            <person name="Newport G."/>
            <person name="Thorstenson Y.R."/>
            <person name="Agabian N."/>
            <person name="Magee P.T."/>
            <person name="Davis R.W."/>
            <person name="Scherer S."/>
        </authorList>
    </citation>
    <scope>NUCLEOTIDE SEQUENCE [LARGE SCALE GENOMIC DNA]</scope>
    <source>
        <strain evidence="13">SC5314 / ATCC MYA-2876</strain>
    </source>
</reference>
<dbReference type="FunFam" id="3.30.160.20:FF:000022">
    <property type="entry name" value="28S ribosomal protein S5, mitochondrial"/>
    <property type="match status" value="1"/>
</dbReference>
<dbReference type="AlphaFoldDB" id="A0A1D8PEV9"/>
<organism evidence="12 13">
    <name type="scientific">Candida albicans (strain SC5314 / ATCC MYA-2876)</name>
    <name type="common">Yeast</name>
    <dbReference type="NCBI Taxonomy" id="237561"/>
    <lineage>
        <taxon>Eukaryota</taxon>
        <taxon>Fungi</taxon>
        <taxon>Dikarya</taxon>
        <taxon>Ascomycota</taxon>
        <taxon>Saccharomycotina</taxon>
        <taxon>Pichiomycetes</taxon>
        <taxon>Debaryomycetaceae</taxon>
        <taxon>Candida/Lodderomyces clade</taxon>
        <taxon>Candida</taxon>
    </lineage>
</organism>
<evidence type="ECO:0000256" key="1">
    <source>
        <dbReference type="ARBA" id="ARBA00004173"/>
    </source>
</evidence>
<evidence type="ECO:0000313" key="13">
    <source>
        <dbReference type="Proteomes" id="UP000000559"/>
    </source>
</evidence>
<dbReference type="PANTHER" id="PTHR48277">
    <property type="entry name" value="MITOCHONDRIAL RIBOSOMAL PROTEIN S5"/>
    <property type="match status" value="1"/>
</dbReference>
<evidence type="ECO:0000256" key="7">
    <source>
        <dbReference type="ARBA" id="ARBA00039335"/>
    </source>
</evidence>
<dbReference type="Gene3D" id="3.30.160.20">
    <property type="match status" value="1"/>
</dbReference>
<dbReference type="SMR" id="A0A1D8PEV9"/>
<dbReference type="GO" id="GO:0005763">
    <property type="term" value="C:mitochondrial small ribosomal subunit"/>
    <property type="evidence" value="ECO:0000318"/>
    <property type="project" value="GO_Central"/>
</dbReference>
<dbReference type="VEuPathDB" id="FungiDB:C1_10470W_A"/>
<dbReference type="Proteomes" id="UP000000559">
    <property type="component" value="Chromosome 1"/>
</dbReference>
<dbReference type="PANTHER" id="PTHR48277:SF1">
    <property type="entry name" value="MITOCHONDRIAL RIBOSOMAL PROTEIN S5"/>
    <property type="match status" value="1"/>
</dbReference>
<dbReference type="GO" id="GO:0006412">
    <property type="term" value="P:translation"/>
    <property type="evidence" value="ECO:0000318"/>
    <property type="project" value="GO_Central"/>
</dbReference>
<dbReference type="InterPro" id="IPR005324">
    <property type="entry name" value="Ribosomal_uS5_C"/>
</dbReference>
<dbReference type="RefSeq" id="XP_711207.2">
    <property type="nucleotide sequence ID" value="XM_706115.2"/>
</dbReference>
<comment type="subcellular location">
    <subcellularLocation>
        <location evidence="1">Mitochondrion</location>
    </subcellularLocation>
</comment>
<dbReference type="PROSITE" id="PS50881">
    <property type="entry name" value="S5_DSRBD"/>
    <property type="match status" value="1"/>
</dbReference>
<comment type="function">
    <text evidence="6">Component of the mitochondrial ribosome (mitoribosome), a dedicated translation machinery responsible for the synthesis of mitochondrial genome-encoded proteins, including at least some of the essential transmembrane subunits of the mitochondrial respiratory chain. The mitoribosomes are attached to the mitochondrial inner membrane and translation products are cotranslationally integrated into the membrane.</text>
</comment>
<dbReference type="OrthoDB" id="309483at2759"/>
<dbReference type="CGD" id="CAL0000201693">
    <property type="gene designation" value="orf19.8604"/>
</dbReference>
<dbReference type="SUPFAM" id="SSF54211">
    <property type="entry name" value="Ribosomal protein S5 domain 2-like"/>
    <property type="match status" value="1"/>
</dbReference>
<dbReference type="InterPro" id="IPR014721">
    <property type="entry name" value="Ribsml_uS5_D2-typ_fold_subgr"/>
</dbReference>
<keyword evidence="13" id="KW-1185">Reference proteome</keyword>
<dbReference type="InParanoid" id="A0A1D8PEV9"/>
<dbReference type="GO" id="GO:0003723">
    <property type="term" value="F:RNA binding"/>
    <property type="evidence" value="ECO:0007669"/>
    <property type="project" value="InterPro"/>
</dbReference>
<gene>
    <name evidence="12" type="ordered locus">CAALFM_C110470WA</name>
    <name evidence="11" type="ordered locus">orf19.8604</name>
</gene>
<dbReference type="STRING" id="237561.A0A1D8PEV9"/>
<reference evidence="12 13" key="2">
    <citation type="journal article" date="2007" name="Genome Biol.">
        <title>Assembly of the Candida albicans genome into sixteen supercontigs aligned on the eight chromosomes.</title>
        <authorList>
            <person name="van het Hoog M."/>
            <person name="Rast T.J."/>
            <person name="Martchenko M."/>
            <person name="Grindle S."/>
            <person name="Dignard D."/>
            <person name="Hogues H."/>
            <person name="Cuomo C."/>
            <person name="Berriman M."/>
            <person name="Scherer S."/>
            <person name="Magee B.B."/>
            <person name="Whiteway M."/>
            <person name="Chibana H."/>
            <person name="Nantel A."/>
            <person name="Magee P.T."/>
        </authorList>
    </citation>
    <scope>GENOME REANNOTATION</scope>
    <source>
        <strain evidence="13">SC5314 / ATCC MYA-2876</strain>
    </source>
</reference>
<dbReference type="SUPFAM" id="SSF54768">
    <property type="entry name" value="dsRNA-binding domain-like"/>
    <property type="match status" value="1"/>
</dbReference>
<dbReference type="FunFam" id="3.30.230.10:FF:000041">
    <property type="entry name" value="37S ribosomal protein S5"/>
    <property type="match status" value="1"/>
</dbReference>
<dbReference type="KEGG" id="cal:CAALFM_C110470WA"/>
<comment type="similarity">
    <text evidence="2 9">Belongs to the universal ribosomal protein uS5 family.</text>
</comment>
<protein>
    <recommendedName>
        <fullName evidence="7">Small ribosomal subunit protein uS5m</fullName>
    </recommendedName>
</protein>
<evidence type="ECO:0000313" key="12">
    <source>
        <dbReference type="EMBL" id="AOW26676.1"/>
    </source>
</evidence>
<evidence type="ECO:0000256" key="8">
    <source>
        <dbReference type="PROSITE-ProRule" id="PRU00268"/>
    </source>
</evidence>
<keyword evidence="3 8" id="KW-0689">Ribosomal protein</keyword>
<keyword evidence="5 8" id="KW-0687">Ribonucleoprotein</keyword>
<dbReference type="EMBL" id="CP017623">
    <property type="protein sequence ID" value="AOW26676.1"/>
    <property type="molecule type" value="Genomic_DNA"/>
</dbReference>
<evidence type="ECO:0000256" key="6">
    <source>
        <dbReference type="ARBA" id="ARBA00037226"/>
    </source>
</evidence>
<dbReference type="FunCoup" id="A0A1D8PEV9">
    <property type="interactions" value="634"/>
</dbReference>
<dbReference type="InterPro" id="IPR000851">
    <property type="entry name" value="Ribosomal_uS5"/>
</dbReference>
<evidence type="ECO:0000313" key="11">
    <source>
        <dbReference type="CGD" id="CAL0000201693"/>
    </source>
</evidence>
<dbReference type="GO" id="GO:0003735">
    <property type="term" value="F:structural constituent of ribosome"/>
    <property type="evidence" value="ECO:0000318"/>
    <property type="project" value="GO_Central"/>
</dbReference>
<name>A0A1D8PEV9_CANAL</name>
<dbReference type="InterPro" id="IPR020568">
    <property type="entry name" value="Ribosomal_Su5_D2-typ_SF"/>
</dbReference>
<dbReference type="InterPro" id="IPR013810">
    <property type="entry name" value="Ribosomal_uS5_N"/>
</dbReference>
<dbReference type="Pfam" id="PF00333">
    <property type="entry name" value="Ribosomal_S5"/>
    <property type="match status" value="1"/>
</dbReference>